<dbReference type="Proteomes" id="UP001146793">
    <property type="component" value="Unassembled WGS sequence"/>
</dbReference>
<organism evidence="1 2">
    <name type="scientific">Anaeramoeba flamelloides</name>
    <dbReference type="NCBI Taxonomy" id="1746091"/>
    <lineage>
        <taxon>Eukaryota</taxon>
        <taxon>Metamonada</taxon>
        <taxon>Anaeramoebidae</taxon>
        <taxon>Anaeramoeba</taxon>
    </lineage>
</organism>
<reference evidence="1" key="1">
    <citation type="submission" date="2022-08" db="EMBL/GenBank/DDBJ databases">
        <title>Novel sulphate-reducing endosymbionts in the free-living metamonad Anaeramoeba.</title>
        <authorList>
            <person name="Jerlstrom-Hultqvist J."/>
            <person name="Cepicka I."/>
            <person name="Gallot-Lavallee L."/>
            <person name="Salas-Leiva D."/>
            <person name="Curtis B.A."/>
            <person name="Zahonova K."/>
            <person name="Pipaliya S."/>
            <person name="Dacks J."/>
            <person name="Roger A.J."/>
        </authorList>
    </citation>
    <scope>NUCLEOTIDE SEQUENCE</scope>
    <source>
        <strain evidence="1">Busselton2</strain>
    </source>
</reference>
<gene>
    <name evidence="1" type="ORF">M0812_18799</name>
</gene>
<evidence type="ECO:0000313" key="2">
    <source>
        <dbReference type="Proteomes" id="UP001146793"/>
    </source>
</evidence>
<sequence length="321" mass="38065">MTERSSSQTIVRDFLNQVGGLLYYRFVNEKEIQIHDPNSENIPPEITKFIHFAQEMHNRKLSLVTLGKQLKTLQKKVIFSSDKYLELILTTLSPFLSINIEELGPKKNKKKSQKKKMKNIMKNLPSSTDRLETLEDRRDKTPEFYVLETFVKCFENLEEKKLKQKLEEIEENIILDFFNLLVITRTPAIRFMAGECIRILSTVDNHFEYIINLFSQHLSRKLKKNMQRSIVTYERAVKILDFSLRKPKRAEISIKFVDLYSNIIKKIDRGVRKMEICKTLPIMFGKLLPNSSQVLKNRKKKKKRIIKKITRKKFPYCRNFI</sequence>
<evidence type="ECO:0000313" key="1">
    <source>
        <dbReference type="EMBL" id="KAJ3436734.1"/>
    </source>
</evidence>
<dbReference type="EMBL" id="JANTQA010000036">
    <property type="protein sequence ID" value="KAJ3436734.1"/>
    <property type="molecule type" value="Genomic_DNA"/>
</dbReference>
<protein>
    <submittedName>
        <fullName evidence="1">Uncharacterized protein</fullName>
    </submittedName>
</protein>
<accession>A0AAV7ZAL5</accession>
<comment type="caution">
    <text evidence="1">The sequence shown here is derived from an EMBL/GenBank/DDBJ whole genome shotgun (WGS) entry which is preliminary data.</text>
</comment>
<name>A0AAV7ZAL5_9EUKA</name>
<proteinExistence type="predicted"/>
<dbReference type="AlphaFoldDB" id="A0AAV7ZAL5"/>